<evidence type="ECO:0000313" key="3">
    <source>
        <dbReference type="Proteomes" id="UP000198703"/>
    </source>
</evidence>
<keyword evidence="1" id="KW-0732">Signal</keyword>
<reference evidence="2 3" key="1">
    <citation type="submission" date="2016-10" db="EMBL/GenBank/DDBJ databases">
        <authorList>
            <person name="de Groot N.N."/>
        </authorList>
    </citation>
    <scope>NUCLEOTIDE SEQUENCE [LARGE SCALE GENOMIC DNA]</scope>
    <source>
        <strain evidence="2 3">DSM 15345</strain>
    </source>
</reference>
<dbReference type="STRING" id="89524.SAMN05444370_11268"/>
<evidence type="ECO:0000313" key="2">
    <source>
        <dbReference type="EMBL" id="SEA80443.1"/>
    </source>
</evidence>
<accession>A0A1H4E5Z8</accession>
<organism evidence="2 3">
    <name type="scientific">Rubrimonas cliftonensis</name>
    <dbReference type="NCBI Taxonomy" id="89524"/>
    <lineage>
        <taxon>Bacteria</taxon>
        <taxon>Pseudomonadati</taxon>
        <taxon>Pseudomonadota</taxon>
        <taxon>Alphaproteobacteria</taxon>
        <taxon>Rhodobacterales</taxon>
        <taxon>Paracoccaceae</taxon>
        <taxon>Rubrimonas</taxon>
    </lineage>
</organism>
<evidence type="ECO:0000256" key="1">
    <source>
        <dbReference type="SAM" id="SignalP"/>
    </source>
</evidence>
<proteinExistence type="predicted"/>
<protein>
    <submittedName>
        <fullName evidence="2">Uncharacterized protein</fullName>
    </submittedName>
</protein>
<feature type="signal peptide" evidence="1">
    <location>
        <begin position="1"/>
        <end position="24"/>
    </location>
</feature>
<sequence>MSRRAMIGGLAALAVLPLGAPATAQLGAALGRSGAGGGDRRAGVDEALRRTVTLVLRAEARGANPLPDFITDPQPLDEELMALLVPGGRLSADFPAQPVPERIDRRLPHARGATVWIAAGTALAEIDPVRLRVLSVAPDVLPPQL</sequence>
<dbReference type="RefSeq" id="WP_093255034.1">
    <property type="nucleotide sequence ID" value="NZ_FNQM01000012.1"/>
</dbReference>
<feature type="chain" id="PRO_5011479326" evidence="1">
    <location>
        <begin position="25"/>
        <end position="145"/>
    </location>
</feature>
<dbReference type="AlphaFoldDB" id="A0A1H4E5Z8"/>
<dbReference type="EMBL" id="FNQM01000012">
    <property type="protein sequence ID" value="SEA80443.1"/>
    <property type="molecule type" value="Genomic_DNA"/>
</dbReference>
<gene>
    <name evidence="2" type="ORF">SAMN05444370_11268</name>
</gene>
<name>A0A1H4E5Z8_9RHOB</name>
<dbReference type="Proteomes" id="UP000198703">
    <property type="component" value="Unassembled WGS sequence"/>
</dbReference>
<keyword evidence="3" id="KW-1185">Reference proteome</keyword>